<keyword evidence="4" id="KW-1185">Reference proteome</keyword>
<gene>
    <name evidence="3" type="ORF">P43SY_008578</name>
</gene>
<dbReference type="Pfam" id="PF06522">
    <property type="entry name" value="B12D"/>
    <property type="match status" value="1"/>
</dbReference>
<organism evidence="3 4">
    <name type="scientific">Pythium insidiosum</name>
    <name type="common">Pythiosis disease agent</name>
    <dbReference type="NCBI Taxonomy" id="114742"/>
    <lineage>
        <taxon>Eukaryota</taxon>
        <taxon>Sar</taxon>
        <taxon>Stramenopiles</taxon>
        <taxon>Oomycota</taxon>
        <taxon>Peronosporomycetes</taxon>
        <taxon>Pythiales</taxon>
        <taxon>Pythiaceae</taxon>
        <taxon>Pythium</taxon>
    </lineage>
</organism>
<evidence type="ECO:0000256" key="2">
    <source>
        <dbReference type="SAM" id="MobiDB-lite"/>
    </source>
</evidence>
<feature type="region of interest" description="Disordered" evidence="2">
    <location>
        <begin position="91"/>
        <end position="117"/>
    </location>
</feature>
<feature type="coiled-coil region" evidence="1">
    <location>
        <begin position="274"/>
        <end position="324"/>
    </location>
</feature>
<name>A0AAD5LF26_PYTIN</name>
<proteinExistence type="predicted"/>
<evidence type="ECO:0000313" key="4">
    <source>
        <dbReference type="Proteomes" id="UP001209570"/>
    </source>
</evidence>
<reference evidence="3" key="1">
    <citation type="submission" date="2021-12" db="EMBL/GenBank/DDBJ databases">
        <title>Prjna785345.</title>
        <authorList>
            <person name="Rujirawat T."/>
            <person name="Krajaejun T."/>
        </authorList>
    </citation>
    <scope>NUCLEOTIDE SEQUENCE</scope>
    <source>
        <strain evidence="3">Pi057C3</strain>
    </source>
</reference>
<dbReference type="Gene3D" id="1.25.40.20">
    <property type="entry name" value="Ankyrin repeat-containing domain"/>
    <property type="match status" value="1"/>
</dbReference>
<dbReference type="Pfam" id="PF13637">
    <property type="entry name" value="Ank_4"/>
    <property type="match status" value="1"/>
</dbReference>
<dbReference type="InterPro" id="IPR010530">
    <property type="entry name" value="B12D"/>
</dbReference>
<dbReference type="Proteomes" id="UP001209570">
    <property type="component" value="Unassembled WGS sequence"/>
</dbReference>
<dbReference type="EMBL" id="JAKCXM010000260">
    <property type="protein sequence ID" value="KAJ0397250.1"/>
    <property type="molecule type" value="Genomic_DNA"/>
</dbReference>
<dbReference type="InterPro" id="IPR002110">
    <property type="entry name" value="Ankyrin_rpt"/>
</dbReference>
<sequence>MAARAAQSSVKRWLGDAGTYPVLVTCAVATALCTFQCTRYLVGHPDVNWNKTNRQNTLRYEGETGANWQSHRRWFATLHENRVNQAKGLDVSVGERSEPSVKRKALPTAETSTAPARRPVAALEAPPARMSIEALEQKKMLLPYLDKIEYINVQLQQRGLLPQSPDERDTGSPDVVKSVPASSHVEKTTPMINKGKPKVPSASNQECLDLLYSLEITSEDFVQVPLFASFLREIYDEDTLLFFLAHDIEIRAATALSKPWKKQLEELKLRMIRERELQKHRDHLDRKRREAIQERDFLRHQERMKAKREQEERTKMELEKRQRELLHGAVDTIKLLMEYGADMNIKNYEGKTPLGMARMNNKHSLVQFILHYFAQESVDHARETDEESVPTQEDADRPPEMNVAEWQRALSRAFKLGTLAEWTHYVDTATELSFFTCVKSDQPGAPLFCTWDTPIEFDAALGEQWEVKAIHDRVTKAFEEVSVLVKPTKTSGMWKSSNSKSSASSKNKVISIPMTHAQTVFQKLSLAVTPKELDDAVATFVRQHAAAQNINVMDVTTFVQTHPVLGGAVATKNNT</sequence>
<dbReference type="AlphaFoldDB" id="A0AAD5LF26"/>
<dbReference type="InterPro" id="IPR036770">
    <property type="entry name" value="Ankyrin_rpt-contain_sf"/>
</dbReference>
<keyword evidence="1" id="KW-0175">Coiled coil</keyword>
<dbReference type="SUPFAM" id="SSF48403">
    <property type="entry name" value="Ankyrin repeat"/>
    <property type="match status" value="1"/>
</dbReference>
<accession>A0AAD5LF26</accession>
<evidence type="ECO:0000313" key="3">
    <source>
        <dbReference type="EMBL" id="KAJ0397250.1"/>
    </source>
</evidence>
<protein>
    <submittedName>
        <fullName evidence="3">Uncharacterized protein</fullName>
    </submittedName>
</protein>
<feature type="region of interest" description="Disordered" evidence="2">
    <location>
        <begin position="161"/>
        <end position="183"/>
    </location>
</feature>
<comment type="caution">
    <text evidence="3">The sequence shown here is derived from an EMBL/GenBank/DDBJ whole genome shotgun (WGS) entry which is preliminary data.</text>
</comment>
<evidence type="ECO:0000256" key="1">
    <source>
        <dbReference type="SAM" id="Coils"/>
    </source>
</evidence>